<dbReference type="EMBL" id="JXTB01000109">
    <property type="protein sequence ID" value="PON62862.1"/>
    <property type="molecule type" value="Genomic_DNA"/>
</dbReference>
<feature type="non-terminal residue" evidence="2">
    <location>
        <position position="1"/>
    </location>
</feature>
<accession>A0A2P5CPA6</accession>
<name>A0A2P5CPA6_PARAD</name>
<comment type="caution">
    <text evidence="2">The sequence shown here is derived from an EMBL/GenBank/DDBJ whole genome shotgun (WGS) entry which is preliminary data.</text>
</comment>
<dbReference type="AlphaFoldDB" id="A0A2P5CPA6"/>
<protein>
    <submittedName>
        <fullName evidence="2">Uncharacterized protein</fullName>
    </submittedName>
</protein>
<sequence>THCSEKFKKCKTKSRYSYYNNNKATLFLLFFFRVMSNITILLAKKTWLNPQRSQIFTLSILKSKETLQFSIFHIKDTNIFTSNPEIIQFAEIVREIYAITLTPQKVRRLDRKRRRLIPQKQGSIPQALDLPKRPVVYVHLENPKLRCFSVPVAPPLPIPLNDKEGPFRLYQVEHFDVVWVQKWRLRLRQIQLRYHRHHPTVTIFAIRTQGEHPPAPIDGVESAVEVDNVEEEDRLLGLDPRPRRPPRPPKRQLILSGRVRRLIDRHDREIPRRRQGRPRRQRELVNDIDVPNRQPNLVIGR</sequence>
<gene>
    <name evidence="2" type="ORF">PanWU01x14_135380</name>
</gene>
<feature type="transmembrane region" description="Helical" evidence="1">
    <location>
        <begin position="24"/>
        <end position="43"/>
    </location>
</feature>
<evidence type="ECO:0000256" key="1">
    <source>
        <dbReference type="SAM" id="Phobius"/>
    </source>
</evidence>
<keyword evidence="3" id="KW-1185">Reference proteome</keyword>
<keyword evidence="1" id="KW-0472">Membrane</keyword>
<keyword evidence="1" id="KW-1133">Transmembrane helix</keyword>
<keyword evidence="1" id="KW-0812">Transmembrane</keyword>
<dbReference type="Proteomes" id="UP000237105">
    <property type="component" value="Unassembled WGS sequence"/>
</dbReference>
<evidence type="ECO:0000313" key="2">
    <source>
        <dbReference type="EMBL" id="PON62862.1"/>
    </source>
</evidence>
<reference evidence="3" key="1">
    <citation type="submission" date="2016-06" db="EMBL/GenBank/DDBJ databases">
        <title>Parallel loss of symbiosis genes in relatives of nitrogen-fixing non-legume Parasponia.</title>
        <authorList>
            <person name="Van Velzen R."/>
            <person name="Holmer R."/>
            <person name="Bu F."/>
            <person name="Rutten L."/>
            <person name="Van Zeijl A."/>
            <person name="Liu W."/>
            <person name="Santuari L."/>
            <person name="Cao Q."/>
            <person name="Sharma T."/>
            <person name="Shen D."/>
            <person name="Roswanjaya Y."/>
            <person name="Wardhani T."/>
            <person name="Kalhor M.S."/>
            <person name="Jansen J."/>
            <person name="Van den Hoogen J."/>
            <person name="Gungor B."/>
            <person name="Hartog M."/>
            <person name="Hontelez J."/>
            <person name="Verver J."/>
            <person name="Yang W.-C."/>
            <person name="Schijlen E."/>
            <person name="Repin R."/>
            <person name="Schilthuizen M."/>
            <person name="Schranz E."/>
            <person name="Heidstra R."/>
            <person name="Miyata K."/>
            <person name="Fedorova E."/>
            <person name="Kohlen W."/>
            <person name="Bisseling T."/>
            <person name="Smit S."/>
            <person name="Geurts R."/>
        </authorList>
    </citation>
    <scope>NUCLEOTIDE SEQUENCE [LARGE SCALE GENOMIC DNA]</scope>
    <source>
        <strain evidence="3">cv. WU1-14</strain>
    </source>
</reference>
<dbReference type="OrthoDB" id="10469383at2759"/>
<organism evidence="2 3">
    <name type="scientific">Parasponia andersonii</name>
    <name type="common">Sponia andersonii</name>
    <dbReference type="NCBI Taxonomy" id="3476"/>
    <lineage>
        <taxon>Eukaryota</taxon>
        <taxon>Viridiplantae</taxon>
        <taxon>Streptophyta</taxon>
        <taxon>Embryophyta</taxon>
        <taxon>Tracheophyta</taxon>
        <taxon>Spermatophyta</taxon>
        <taxon>Magnoliopsida</taxon>
        <taxon>eudicotyledons</taxon>
        <taxon>Gunneridae</taxon>
        <taxon>Pentapetalae</taxon>
        <taxon>rosids</taxon>
        <taxon>fabids</taxon>
        <taxon>Rosales</taxon>
        <taxon>Cannabaceae</taxon>
        <taxon>Parasponia</taxon>
    </lineage>
</organism>
<evidence type="ECO:0000313" key="3">
    <source>
        <dbReference type="Proteomes" id="UP000237105"/>
    </source>
</evidence>
<proteinExistence type="predicted"/>